<evidence type="ECO:0000256" key="2">
    <source>
        <dbReference type="SAM" id="Phobius"/>
    </source>
</evidence>
<dbReference type="AlphaFoldDB" id="A0A127Z2X8"/>
<evidence type="ECO:0008006" key="4">
    <source>
        <dbReference type="Google" id="ProtNLM"/>
    </source>
</evidence>
<reference evidence="3" key="1">
    <citation type="submission" date="2014-06" db="EMBL/GenBank/DDBJ databases">
        <authorList>
            <person name="Ju J."/>
            <person name="Zhang J."/>
        </authorList>
    </citation>
    <scope>NUCLEOTIDE SEQUENCE</scope>
    <source>
        <strain evidence="3">SscI8</strain>
    </source>
</reference>
<sequence length="385" mass="41803">MTLPPPLTQSQSMAEDHLAAPTATQTRDEGQVEKTMFFQSDFSSHRDDSALVMQLLEATLAEVLTDEQLTLAMDSQEANSKLGPKPKLQHAIQLRKHLYWALGTCAVLATVLGLYLSMGLCDGALNVTSIPMTQVKLFLDNILVVRHMPYTQTNVPVGKHRLVACPNGFRDKAYHFELVLGVPADICIELEHDQTLVMPSEAKLEVTSDLQMASLCMGGLPQGPSPVTLQHPDTAHPIVLEISKPSFEMQSITVNFSSQEQQKTVHMQLTPTSSQAACPSTMGQGPLQPATLMVMLHPSGSAMFISSVQQGIMPTTLMHLDSQAPYNLEITHNGFRLSKLMANMAGQTQVNVVTTLTALRTLWCHADCAGTGAKLGVMALEVSDC</sequence>
<evidence type="ECO:0000256" key="1">
    <source>
        <dbReference type="SAM" id="MobiDB-lite"/>
    </source>
</evidence>
<evidence type="ECO:0000313" key="3">
    <source>
        <dbReference type="EMBL" id="CDR88189.1"/>
    </source>
</evidence>
<keyword evidence="2" id="KW-0472">Membrane</keyword>
<keyword evidence="2" id="KW-0812">Transmembrane</keyword>
<feature type="region of interest" description="Disordered" evidence="1">
    <location>
        <begin position="1"/>
        <end position="30"/>
    </location>
</feature>
<accession>A0A127Z2X8</accession>
<gene>
    <name evidence="3" type="ORF">SPSC_03849</name>
</gene>
<dbReference type="EMBL" id="LK056673">
    <property type="protein sequence ID" value="CDR88189.1"/>
    <property type="molecule type" value="Genomic_DNA"/>
</dbReference>
<organism evidence="3">
    <name type="scientific">Sporisorium scitamineum</name>
    <dbReference type="NCBI Taxonomy" id="49012"/>
    <lineage>
        <taxon>Eukaryota</taxon>
        <taxon>Fungi</taxon>
        <taxon>Dikarya</taxon>
        <taxon>Basidiomycota</taxon>
        <taxon>Ustilaginomycotina</taxon>
        <taxon>Ustilaginomycetes</taxon>
        <taxon>Ustilaginales</taxon>
        <taxon>Ustilaginaceae</taxon>
        <taxon>Sporisorium</taxon>
    </lineage>
</organism>
<proteinExistence type="predicted"/>
<keyword evidence="2" id="KW-1133">Transmembrane helix</keyword>
<protein>
    <recommendedName>
        <fullName evidence="4">PEGA domain-containing protein</fullName>
    </recommendedName>
</protein>
<feature type="transmembrane region" description="Helical" evidence="2">
    <location>
        <begin position="98"/>
        <end position="118"/>
    </location>
</feature>
<name>A0A127Z2X8_9BASI</name>